<keyword evidence="13" id="KW-1185">Reference proteome</keyword>
<evidence type="ECO:0000259" key="11">
    <source>
        <dbReference type="Pfam" id="PF02225"/>
    </source>
</evidence>
<evidence type="ECO:0000256" key="10">
    <source>
        <dbReference type="SAM" id="SignalP"/>
    </source>
</evidence>
<feature type="domain" description="PA" evidence="11">
    <location>
        <begin position="55"/>
        <end position="139"/>
    </location>
</feature>
<keyword evidence="10" id="KW-0732">Signal</keyword>
<keyword evidence="5" id="KW-0967">Endosome</keyword>
<protein>
    <recommendedName>
        <fullName evidence="11">PA domain-containing protein</fullName>
    </recommendedName>
</protein>
<evidence type="ECO:0000256" key="5">
    <source>
        <dbReference type="ARBA" id="ARBA00022753"/>
    </source>
</evidence>
<dbReference type="GO" id="GO:0098554">
    <property type="term" value="C:cytoplasmic side of endoplasmic reticulum membrane"/>
    <property type="evidence" value="ECO:0007669"/>
    <property type="project" value="TreeGrafter"/>
</dbReference>
<keyword evidence="4 9" id="KW-0812">Transmembrane</keyword>
<reference evidence="12" key="3">
    <citation type="submission" date="2025-09" db="UniProtKB">
        <authorList>
            <consortium name="Ensembl"/>
        </authorList>
    </citation>
    <scope>IDENTIFICATION</scope>
</reference>
<dbReference type="Ensembl" id="ENSPNAT00000031582.2">
    <property type="protein sequence ID" value="ENSPNAP00000036681.1"/>
    <property type="gene ID" value="ENSPNAG00000027974.2"/>
</dbReference>
<dbReference type="InterPro" id="IPR003137">
    <property type="entry name" value="PA_domain"/>
</dbReference>
<evidence type="ECO:0000256" key="2">
    <source>
        <dbReference type="ARBA" id="ARBA00004366"/>
    </source>
</evidence>
<evidence type="ECO:0000256" key="7">
    <source>
        <dbReference type="ARBA" id="ARBA00022989"/>
    </source>
</evidence>
<dbReference type="GO" id="GO:0030660">
    <property type="term" value="C:Golgi-associated vesicle membrane"/>
    <property type="evidence" value="ECO:0007669"/>
    <property type="project" value="TreeGrafter"/>
</dbReference>
<dbReference type="Proteomes" id="UP001501920">
    <property type="component" value="Chromosome 7"/>
</dbReference>
<evidence type="ECO:0000256" key="9">
    <source>
        <dbReference type="SAM" id="Phobius"/>
    </source>
</evidence>
<feature type="transmembrane region" description="Helical" evidence="9">
    <location>
        <begin position="165"/>
        <end position="188"/>
    </location>
</feature>
<evidence type="ECO:0000256" key="3">
    <source>
        <dbReference type="ARBA" id="ARBA00006859"/>
    </source>
</evidence>
<feature type="transmembrane region" description="Helical" evidence="9">
    <location>
        <begin position="453"/>
        <end position="470"/>
    </location>
</feature>
<feature type="transmembrane region" description="Helical" evidence="9">
    <location>
        <begin position="335"/>
        <end position="355"/>
    </location>
</feature>
<keyword evidence="6" id="KW-0378">Hydrolase</keyword>
<dbReference type="GO" id="GO:0042500">
    <property type="term" value="F:aspartic endopeptidase activity, intramembrane cleaving"/>
    <property type="evidence" value="ECO:0007669"/>
    <property type="project" value="InterPro"/>
</dbReference>
<feature type="transmembrane region" description="Helical" evidence="9">
    <location>
        <begin position="209"/>
        <end position="231"/>
    </location>
</feature>
<dbReference type="PANTHER" id="PTHR12174:SF34">
    <property type="entry name" value="SIGNAL PEPTIDE PEPTIDASE-LIKE 2A"/>
    <property type="match status" value="1"/>
</dbReference>
<feature type="transmembrane region" description="Helical" evidence="9">
    <location>
        <begin position="424"/>
        <end position="447"/>
    </location>
</feature>
<evidence type="ECO:0000313" key="12">
    <source>
        <dbReference type="Ensembl" id="ENSPNAP00000036681.1"/>
    </source>
</evidence>
<evidence type="ECO:0000256" key="6">
    <source>
        <dbReference type="ARBA" id="ARBA00022801"/>
    </source>
</evidence>
<evidence type="ECO:0000256" key="1">
    <source>
        <dbReference type="ARBA" id="ARBA00004337"/>
    </source>
</evidence>
<dbReference type="GO" id="GO:0033619">
    <property type="term" value="P:membrane protein proteolysis"/>
    <property type="evidence" value="ECO:0007669"/>
    <property type="project" value="TreeGrafter"/>
</dbReference>
<feature type="transmembrane region" description="Helical" evidence="9">
    <location>
        <begin position="391"/>
        <end position="412"/>
    </location>
</feature>
<proteinExistence type="inferred from homology"/>
<keyword evidence="7 9" id="KW-1133">Transmembrane helix</keyword>
<comment type="subcellular location">
    <subcellularLocation>
        <location evidence="1">Endosome membrane</location>
        <topology evidence="1">Multi-pass membrane protein</topology>
    </subcellularLocation>
    <subcellularLocation>
        <location evidence="2">Membrane</location>
        <topology evidence="2">Multi-pass membrane protein</topology>
        <orientation evidence="2">Lumenal side</orientation>
    </subcellularLocation>
</comment>
<organism evidence="12 13">
    <name type="scientific">Pygocentrus nattereri</name>
    <name type="common">Red-bellied piranha</name>
    <dbReference type="NCBI Taxonomy" id="42514"/>
    <lineage>
        <taxon>Eukaryota</taxon>
        <taxon>Metazoa</taxon>
        <taxon>Chordata</taxon>
        <taxon>Craniata</taxon>
        <taxon>Vertebrata</taxon>
        <taxon>Euteleostomi</taxon>
        <taxon>Actinopterygii</taxon>
        <taxon>Neopterygii</taxon>
        <taxon>Teleostei</taxon>
        <taxon>Ostariophysi</taxon>
        <taxon>Characiformes</taxon>
        <taxon>Characoidei</taxon>
        <taxon>Pygocentrus</taxon>
    </lineage>
</organism>
<reference evidence="12" key="2">
    <citation type="submission" date="2025-08" db="UniProtKB">
        <authorList>
            <consortium name="Ensembl"/>
        </authorList>
    </citation>
    <scope>IDENTIFICATION</scope>
</reference>
<feature type="transmembrane region" description="Helical" evidence="9">
    <location>
        <begin position="306"/>
        <end position="323"/>
    </location>
</feature>
<feature type="chain" id="PRO_5017360653" description="PA domain-containing protein" evidence="10">
    <location>
        <begin position="21"/>
        <end position="498"/>
    </location>
</feature>
<evidence type="ECO:0000256" key="4">
    <source>
        <dbReference type="ARBA" id="ARBA00022692"/>
    </source>
</evidence>
<dbReference type="GO" id="GO:0005765">
    <property type="term" value="C:lysosomal membrane"/>
    <property type="evidence" value="ECO:0007669"/>
    <property type="project" value="TreeGrafter"/>
</dbReference>
<dbReference type="AlphaFoldDB" id="A0A3B4ENC8"/>
<sequence length="498" mass="55137">MAAHIWIIVAAVLFWNKGECQEAVLHVSNGALHKDYCLVYNSSWSNISDSLSDAVKYELVNLTYSMLCDEGTMKPGSLDGKAVAVMRGGCAFSRKAQVAQDLGAAVLLITSKEEMTTPSANHTEYGKVKIPLALMRYSDFLDAQKVFSDKMEVQLFAPPIPPFDVSIIVMLALAVFTIAMGGFWSGAVERSNAGPSLSGGEERADGGDVMLYSPLKVLLFVVLMCGMLVLMYFFYKWLVYVIIVIFCLASATALYSCLNALSNAVGCSKLNVSCGERSCSVRSLLLAAVCITLAVVWGVYRNEDRWIWILQDLLGVAFCLHFMKTITLSNYKICVFLLSLLLIYDVFFVFITPFLTPVSITCFRIRIICQPTLPVVMRVPRFSAWAQNLCMMQFSILGYGDIIVPGLLVAYCHRFDVWIGSNRIYFISCTIAYCVGLAVTFAVMLLSRMGQPALLYLVPFTLITSAAVALSRKEFRQFWAGTTYQVSASDRTVMVNDL</sequence>
<dbReference type="GO" id="GO:0010008">
    <property type="term" value="C:endosome membrane"/>
    <property type="evidence" value="ECO:0007669"/>
    <property type="project" value="UniProtKB-SubCell"/>
</dbReference>
<dbReference type="InterPro" id="IPR006639">
    <property type="entry name" value="Preselin/SPP"/>
</dbReference>
<dbReference type="Pfam" id="PF02225">
    <property type="entry name" value="PA"/>
    <property type="match status" value="1"/>
</dbReference>
<reference evidence="12 13" key="1">
    <citation type="submission" date="2020-10" db="EMBL/GenBank/DDBJ databases">
        <title>Pygocentrus nattereri (red-bellied piranha) genome, fPygNat1, primary haplotype.</title>
        <authorList>
            <person name="Myers G."/>
            <person name="Meyer A."/>
            <person name="Karagic N."/>
            <person name="Pippel M."/>
            <person name="Winkler S."/>
            <person name="Tracey A."/>
            <person name="Wood J."/>
            <person name="Formenti G."/>
            <person name="Howe K."/>
            <person name="Fedrigo O."/>
            <person name="Jarvis E.D."/>
        </authorList>
    </citation>
    <scope>NUCLEOTIDE SEQUENCE [LARGE SCALE GENOMIC DNA]</scope>
</reference>
<dbReference type="GO" id="GO:0098553">
    <property type="term" value="C:lumenal side of endoplasmic reticulum membrane"/>
    <property type="evidence" value="ECO:0007669"/>
    <property type="project" value="TreeGrafter"/>
</dbReference>
<evidence type="ECO:0000256" key="8">
    <source>
        <dbReference type="ARBA" id="ARBA00023136"/>
    </source>
</evidence>
<dbReference type="SMART" id="SM00730">
    <property type="entry name" value="PSN"/>
    <property type="match status" value="1"/>
</dbReference>
<dbReference type="InterPro" id="IPR046450">
    <property type="entry name" value="PA_dom_sf"/>
</dbReference>
<comment type="similarity">
    <text evidence="3">Belongs to the peptidase A22B family.</text>
</comment>
<feature type="transmembrane region" description="Helical" evidence="9">
    <location>
        <begin position="279"/>
        <end position="300"/>
    </location>
</feature>
<evidence type="ECO:0000313" key="13">
    <source>
        <dbReference type="Proteomes" id="UP001501920"/>
    </source>
</evidence>
<dbReference type="SUPFAM" id="SSF52025">
    <property type="entry name" value="PA domain"/>
    <property type="match status" value="1"/>
</dbReference>
<dbReference type="Pfam" id="PF04258">
    <property type="entry name" value="Peptidase_A22B"/>
    <property type="match status" value="1"/>
</dbReference>
<dbReference type="GeneTree" id="ENSGT00940000157722"/>
<dbReference type="Gene3D" id="3.50.30.30">
    <property type="match status" value="1"/>
</dbReference>
<name>A0A3B4ENC8_PYGNA</name>
<dbReference type="InterPro" id="IPR007369">
    <property type="entry name" value="Peptidase_A22B_SPP"/>
</dbReference>
<gene>
    <name evidence="12" type="primary">SPPL2A</name>
</gene>
<dbReference type="PANTHER" id="PTHR12174">
    <property type="entry name" value="SIGNAL PEPTIDE PEPTIDASE"/>
    <property type="match status" value="1"/>
</dbReference>
<feature type="signal peptide" evidence="10">
    <location>
        <begin position="1"/>
        <end position="20"/>
    </location>
</feature>
<keyword evidence="8 9" id="KW-0472">Membrane</keyword>
<accession>A0A3B4ENC8</accession>
<feature type="transmembrane region" description="Helical" evidence="9">
    <location>
        <begin position="237"/>
        <end position="258"/>
    </location>
</feature>